<name>A0A6J1NYB9_BICAN</name>
<dbReference type="GeneID" id="112055722"/>
<dbReference type="KEGG" id="bany:112055722"/>
<evidence type="ECO:0000256" key="1">
    <source>
        <dbReference type="SAM" id="SignalP"/>
    </source>
</evidence>
<evidence type="ECO:0000313" key="2">
    <source>
        <dbReference type="Proteomes" id="UP001652582"/>
    </source>
</evidence>
<protein>
    <submittedName>
        <fullName evidence="3">Uncharacterized protein LOC112055722</fullName>
    </submittedName>
</protein>
<reference evidence="3" key="2">
    <citation type="submission" date="2025-08" db="UniProtKB">
        <authorList>
            <consortium name="RefSeq"/>
        </authorList>
    </citation>
    <scope>IDENTIFICATION</scope>
</reference>
<dbReference type="RefSeq" id="XP_023951679.2">
    <property type="nucleotide sequence ID" value="XM_024095911.2"/>
</dbReference>
<dbReference type="AlphaFoldDB" id="A0A6J1NYB9"/>
<keyword evidence="1" id="KW-0732">Signal</keyword>
<feature type="chain" id="PRO_5045861535" evidence="1">
    <location>
        <begin position="21"/>
        <end position="111"/>
    </location>
</feature>
<keyword evidence="2" id="KW-1185">Reference proteome</keyword>
<dbReference type="Proteomes" id="UP001652582">
    <property type="component" value="Chromosome 1"/>
</dbReference>
<reference evidence="2" key="1">
    <citation type="submission" date="2025-05" db="UniProtKB">
        <authorList>
            <consortium name="RefSeq"/>
        </authorList>
    </citation>
    <scope>NUCLEOTIDE SEQUENCE [LARGE SCALE GENOMIC DNA]</scope>
</reference>
<organism evidence="2 3">
    <name type="scientific">Bicyclus anynana</name>
    <name type="common">Squinting bush brown butterfly</name>
    <dbReference type="NCBI Taxonomy" id="110368"/>
    <lineage>
        <taxon>Eukaryota</taxon>
        <taxon>Metazoa</taxon>
        <taxon>Ecdysozoa</taxon>
        <taxon>Arthropoda</taxon>
        <taxon>Hexapoda</taxon>
        <taxon>Insecta</taxon>
        <taxon>Pterygota</taxon>
        <taxon>Neoptera</taxon>
        <taxon>Endopterygota</taxon>
        <taxon>Lepidoptera</taxon>
        <taxon>Glossata</taxon>
        <taxon>Ditrysia</taxon>
        <taxon>Papilionoidea</taxon>
        <taxon>Nymphalidae</taxon>
        <taxon>Satyrinae</taxon>
        <taxon>Satyrini</taxon>
        <taxon>Mycalesina</taxon>
        <taxon>Bicyclus</taxon>
    </lineage>
</organism>
<accession>A0A6J1NYB9</accession>
<gene>
    <name evidence="3" type="primary">LOC112055722</name>
</gene>
<evidence type="ECO:0000313" key="3">
    <source>
        <dbReference type="RefSeq" id="XP_023951679.2"/>
    </source>
</evidence>
<sequence>MNTAMVTLFSLFILVAIAQANPVSYEEPSSTAQTLKALNGEKSNLTGVISSSDEPKNHTRVKRFGFLMNLLYRRRLLLLQQQQALLNPHIYIGNGHNNVNNVVLHQSPYYG</sequence>
<proteinExistence type="predicted"/>
<feature type="signal peptide" evidence="1">
    <location>
        <begin position="1"/>
        <end position="20"/>
    </location>
</feature>